<sequence>MERKSTKKTADDAENDLQPLQIGKFADERLVEEEMTAHKVLDRSTRLRTTPSKYRPLLSPKWPLQPRISSTTPKKEQ</sequence>
<dbReference type="EMBL" id="PDUG01000003">
    <property type="protein sequence ID" value="PIC42350.1"/>
    <property type="molecule type" value="Genomic_DNA"/>
</dbReference>
<gene>
    <name evidence="2" type="primary">Cnig_chr_III.g9458</name>
    <name evidence="2" type="ORF">B9Z55_009458</name>
</gene>
<evidence type="ECO:0000256" key="1">
    <source>
        <dbReference type="SAM" id="MobiDB-lite"/>
    </source>
</evidence>
<evidence type="ECO:0000313" key="2">
    <source>
        <dbReference type="EMBL" id="PIC42350.1"/>
    </source>
</evidence>
<proteinExistence type="predicted"/>
<dbReference type="Proteomes" id="UP000230233">
    <property type="component" value="Chromosome III"/>
</dbReference>
<name>A0A2G5US61_9PELO</name>
<feature type="region of interest" description="Disordered" evidence="1">
    <location>
        <begin position="43"/>
        <end position="77"/>
    </location>
</feature>
<accession>A0A2G5US61</accession>
<protein>
    <submittedName>
        <fullName evidence="2">Uncharacterized protein</fullName>
    </submittedName>
</protein>
<evidence type="ECO:0000313" key="3">
    <source>
        <dbReference type="Proteomes" id="UP000230233"/>
    </source>
</evidence>
<feature type="compositionally biased region" description="Polar residues" evidence="1">
    <location>
        <begin position="67"/>
        <end position="77"/>
    </location>
</feature>
<reference evidence="3" key="1">
    <citation type="submission" date="2017-10" db="EMBL/GenBank/DDBJ databases">
        <title>Rapid genome shrinkage in a self-fertile nematode reveals novel sperm competition proteins.</title>
        <authorList>
            <person name="Yin D."/>
            <person name="Schwarz E.M."/>
            <person name="Thomas C.G."/>
            <person name="Felde R.L."/>
            <person name="Korf I.F."/>
            <person name="Cutter A.D."/>
            <person name="Schartner C.M."/>
            <person name="Ralston E.J."/>
            <person name="Meyer B.J."/>
            <person name="Haag E.S."/>
        </authorList>
    </citation>
    <scope>NUCLEOTIDE SEQUENCE [LARGE SCALE GENOMIC DNA]</scope>
    <source>
        <strain evidence="3">JU1422</strain>
    </source>
</reference>
<organism evidence="2 3">
    <name type="scientific">Caenorhabditis nigoni</name>
    <dbReference type="NCBI Taxonomy" id="1611254"/>
    <lineage>
        <taxon>Eukaryota</taxon>
        <taxon>Metazoa</taxon>
        <taxon>Ecdysozoa</taxon>
        <taxon>Nematoda</taxon>
        <taxon>Chromadorea</taxon>
        <taxon>Rhabditida</taxon>
        <taxon>Rhabditina</taxon>
        <taxon>Rhabditomorpha</taxon>
        <taxon>Rhabditoidea</taxon>
        <taxon>Rhabditidae</taxon>
        <taxon>Peloderinae</taxon>
        <taxon>Caenorhabditis</taxon>
    </lineage>
</organism>
<dbReference type="AlphaFoldDB" id="A0A2G5US61"/>
<keyword evidence="3" id="KW-1185">Reference proteome</keyword>
<comment type="caution">
    <text evidence="2">The sequence shown here is derived from an EMBL/GenBank/DDBJ whole genome shotgun (WGS) entry which is preliminary data.</text>
</comment>